<sequence length="622" mass="69715">MEALRILLVEDNPVDVEILQRHLKRVPGLPATVLQAAYGQDGLRTIRIAPPDVVFLDVNLPDMTGLEFLGQLQNLTSQPAVIVLTGNADESTAVEAMKAGALDYLNKNRLDAHLLERTIKNALERHRLHNELISTQLQLSTMIQEAPVGMALLDVELKFLHVNGTLAELAGLPVEQMEQHFCKDIPSSLVRQLEWVCQRVLLSGKSHRDLEINVQHGTECRFCLSSVYPVHTQNGQVQWVGITVTDISKSKRDAVLLQQSQDRLNLTLEATRVGTWEWQSHNRKIRWMGQTDRILGLPEGIQDAVEEDFLRHIHPEDLDEVRAALQHAWENDSNFQMEMRVQRPDEPVRWVMNRGRVEQNAQHALMSGALIDITDLKEAELALKEISQAQQRFVNDAAHELRAPLTAIQGNLDLIHRYANMTEEDKEEALADVAREATRLSRLVQDMLALAKGDAGTTIRRDPLEMEEVLSDAMHAVSFQLRPHQVSVQMEAATVLGDHDRLKQVLVILLENAAKYTPDGGKLTVTVSNRGNQVVFQVQDSGMGISAADLPRVFERFYRGSFSREKDPGGTGLGLPIARWIVEAHQGRLRLESQPGEGTTAILELPLHIQLSFESGEVSRQV</sequence>
<dbReference type="RefSeq" id="WP_189001138.1">
    <property type="nucleotide sequence ID" value="NZ_BMOD01000003.1"/>
</dbReference>
<evidence type="ECO:0000256" key="1">
    <source>
        <dbReference type="ARBA" id="ARBA00000085"/>
    </source>
</evidence>
<evidence type="ECO:0000256" key="6">
    <source>
        <dbReference type="PROSITE-ProRule" id="PRU00169"/>
    </source>
</evidence>
<evidence type="ECO:0000259" key="8">
    <source>
        <dbReference type="PROSITE" id="PS50110"/>
    </source>
</evidence>
<dbReference type="Gene3D" id="3.30.450.20">
    <property type="entry name" value="PAS domain"/>
    <property type="match status" value="2"/>
</dbReference>
<feature type="modified residue" description="4-aspartylphosphate" evidence="6">
    <location>
        <position position="57"/>
    </location>
</feature>
<organism evidence="10 11">
    <name type="scientific">Deinococcus roseus</name>
    <dbReference type="NCBI Taxonomy" id="392414"/>
    <lineage>
        <taxon>Bacteria</taxon>
        <taxon>Thermotogati</taxon>
        <taxon>Deinococcota</taxon>
        <taxon>Deinococci</taxon>
        <taxon>Deinococcales</taxon>
        <taxon>Deinococcaceae</taxon>
        <taxon>Deinococcus</taxon>
    </lineage>
</organism>
<keyword evidence="4" id="KW-0808">Transferase</keyword>
<dbReference type="InterPro" id="IPR013655">
    <property type="entry name" value="PAS_fold_3"/>
</dbReference>
<comment type="catalytic activity">
    <reaction evidence="1">
        <text>ATP + protein L-histidine = ADP + protein N-phospho-L-histidine.</text>
        <dbReference type="EC" id="2.7.13.3"/>
    </reaction>
</comment>
<dbReference type="Pfam" id="PF00512">
    <property type="entry name" value="HisKA"/>
    <property type="match status" value="1"/>
</dbReference>
<dbReference type="Gene3D" id="1.10.287.130">
    <property type="match status" value="1"/>
</dbReference>
<dbReference type="SMART" id="SM00387">
    <property type="entry name" value="HATPase_c"/>
    <property type="match status" value="1"/>
</dbReference>
<dbReference type="InterPro" id="IPR003594">
    <property type="entry name" value="HATPase_dom"/>
</dbReference>
<dbReference type="InterPro" id="IPR013656">
    <property type="entry name" value="PAS_4"/>
</dbReference>
<dbReference type="Pfam" id="PF02518">
    <property type="entry name" value="HATPase_c"/>
    <property type="match status" value="1"/>
</dbReference>
<dbReference type="Pfam" id="PF08447">
    <property type="entry name" value="PAS_3"/>
    <property type="match status" value="1"/>
</dbReference>
<keyword evidence="5" id="KW-0418">Kinase</keyword>
<dbReference type="CDD" id="cd00075">
    <property type="entry name" value="HATPase"/>
    <property type="match status" value="1"/>
</dbReference>
<dbReference type="SMART" id="SM00091">
    <property type="entry name" value="PAS"/>
    <property type="match status" value="2"/>
</dbReference>
<gene>
    <name evidence="10" type="ORF">GCM10008938_11070</name>
</gene>
<dbReference type="InterPro" id="IPR011006">
    <property type="entry name" value="CheY-like_superfamily"/>
</dbReference>
<dbReference type="InterPro" id="IPR003661">
    <property type="entry name" value="HisK_dim/P_dom"/>
</dbReference>
<dbReference type="InterPro" id="IPR001789">
    <property type="entry name" value="Sig_transdc_resp-reg_receiver"/>
</dbReference>
<keyword evidence="3 6" id="KW-0597">Phosphoprotein</keyword>
<dbReference type="SUPFAM" id="SSF55785">
    <property type="entry name" value="PYP-like sensor domain (PAS domain)"/>
    <property type="match status" value="2"/>
</dbReference>
<evidence type="ECO:0000313" key="10">
    <source>
        <dbReference type="EMBL" id="GGJ26732.1"/>
    </source>
</evidence>
<dbReference type="SUPFAM" id="SSF47384">
    <property type="entry name" value="Homodimeric domain of signal transducing histidine kinase"/>
    <property type="match status" value="1"/>
</dbReference>
<dbReference type="CDD" id="cd00082">
    <property type="entry name" value="HisKA"/>
    <property type="match status" value="1"/>
</dbReference>
<dbReference type="InterPro" id="IPR005467">
    <property type="entry name" value="His_kinase_dom"/>
</dbReference>
<dbReference type="InterPro" id="IPR000700">
    <property type="entry name" value="PAS-assoc_C"/>
</dbReference>
<dbReference type="SMART" id="SM00448">
    <property type="entry name" value="REC"/>
    <property type="match status" value="1"/>
</dbReference>
<dbReference type="EMBL" id="BMOD01000003">
    <property type="protein sequence ID" value="GGJ26732.1"/>
    <property type="molecule type" value="Genomic_DNA"/>
</dbReference>
<name>A0ABQ2CXS8_9DEIO</name>
<dbReference type="PROSITE" id="PS50109">
    <property type="entry name" value="HIS_KIN"/>
    <property type="match status" value="1"/>
</dbReference>
<dbReference type="Gene3D" id="2.10.70.100">
    <property type="match status" value="1"/>
</dbReference>
<comment type="caution">
    <text evidence="10">The sequence shown here is derived from an EMBL/GenBank/DDBJ whole genome shotgun (WGS) entry which is preliminary data.</text>
</comment>
<dbReference type="Gene3D" id="3.30.565.10">
    <property type="entry name" value="Histidine kinase-like ATPase, C-terminal domain"/>
    <property type="match status" value="1"/>
</dbReference>
<dbReference type="PRINTS" id="PR00344">
    <property type="entry name" value="BCTRLSENSOR"/>
</dbReference>
<evidence type="ECO:0000256" key="2">
    <source>
        <dbReference type="ARBA" id="ARBA00012438"/>
    </source>
</evidence>
<evidence type="ECO:0000259" key="9">
    <source>
        <dbReference type="PROSITE" id="PS50113"/>
    </source>
</evidence>
<keyword evidence="11" id="KW-1185">Reference proteome</keyword>
<dbReference type="InterPro" id="IPR036097">
    <property type="entry name" value="HisK_dim/P_sf"/>
</dbReference>
<accession>A0ABQ2CXS8</accession>
<feature type="domain" description="PAC" evidence="9">
    <location>
        <begin position="335"/>
        <end position="385"/>
    </location>
</feature>
<dbReference type="PROSITE" id="PS50110">
    <property type="entry name" value="RESPONSE_REGULATORY"/>
    <property type="match status" value="1"/>
</dbReference>
<proteinExistence type="predicted"/>
<dbReference type="NCBIfam" id="TIGR00229">
    <property type="entry name" value="sensory_box"/>
    <property type="match status" value="1"/>
</dbReference>
<evidence type="ECO:0000313" key="11">
    <source>
        <dbReference type="Proteomes" id="UP000632222"/>
    </source>
</evidence>
<feature type="domain" description="Histidine kinase" evidence="7">
    <location>
        <begin position="396"/>
        <end position="609"/>
    </location>
</feature>
<dbReference type="CDD" id="cd00130">
    <property type="entry name" value="PAS"/>
    <property type="match status" value="1"/>
</dbReference>
<dbReference type="Gene3D" id="3.40.50.2300">
    <property type="match status" value="1"/>
</dbReference>
<dbReference type="InterPro" id="IPR036890">
    <property type="entry name" value="HATPase_C_sf"/>
</dbReference>
<dbReference type="PANTHER" id="PTHR43047:SF72">
    <property type="entry name" value="OSMOSENSING HISTIDINE PROTEIN KINASE SLN1"/>
    <property type="match status" value="1"/>
</dbReference>
<reference evidence="11" key="1">
    <citation type="journal article" date="2019" name="Int. J. Syst. Evol. Microbiol.">
        <title>The Global Catalogue of Microorganisms (GCM) 10K type strain sequencing project: providing services to taxonomists for standard genome sequencing and annotation.</title>
        <authorList>
            <consortium name="The Broad Institute Genomics Platform"/>
            <consortium name="The Broad Institute Genome Sequencing Center for Infectious Disease"/>
            <person name="Wu L."/>
            <person name="Ma J."/>
        </authorList>
    </citation>
    <scope>NUCLEOTIDE SEQUENCE [LARGE SCALE GENOMIC DNA]</scope>
    <source>
        <strain evidence="11">JCM 14370</strain>
    </source>
</reference>
<evidence type="ECO:0000256" key="4">
    <source>
        <dbReference type="ARBA" id="ARBA00022679"/>
    </source>
</evidence>
<dbReference type="SUPFAM" id="SSF52172">
    <property type="entry name" value="CheY-like"/>
    <property type="match status" value="1"/>
</dbReference>
<dbReference type="Proteomes" id="UP000632222">
    <property type="component" value="Unassembled WGS sequence"/>
</dbReference>
<feature type="domain" description="Response regulatory" evidence="8">
    <location>
        <begin position="5"/>
        <end position="122"/>
    </location>
</feature>
<dbReference type="PROSITE" id="PS50113">
    <property type="entry name" value="PAC"/>
    <property type="match status" value="1"/>
</dbReference>
<evidence type="ECO:0000259" key="7">
    <source>
        <dbReference type="PROSITE" id="PS50109"/>
    </source>
</evidence>
<dbReference type="Pfam" id="PF08448">
    <property type="entry name" value="PAS_4"/>
    <property type="match status" value="1"/>
</dbReference>
<dbReference type="EC" id="2.7.13.3" evidence="2"/>
<dbReference type="Pfam" id="PF00072">
    <property type="entry name" value="Response_reg"/>
    <property type="match status" value="1"/>
</dbReference>
<dbReference type="PANTHER" id="PTHR43047">
    <property type="entry name" value="TWO-COMPONENT HISTIDINE PROTEIN KINASE"/>
    <property type="match status" value="1"/>
</dbReference>
<dbReference type="InterPro" id="IPR035965">
    <property type="entry name" value="PAS-like_dom_sf"/>
</dbReference>
<dbReference type="SMART" id="SM00388">
    <property type="entry name" value="HisKA"/>
    <property type="match status" value="1"/>
</dbReference>
<evidence type="ECO:0000256" key="5">
    <source>
        <dbReference type="ARBA" id="ARBA00022777"/>
    </source>
</evidence>
<dbReference type="InterPro" id="IPR004358">
    <property type="entry name" value="Sig_transdc_His_kin-like_C"/>
</dbReference>
<dbReference type="InterPro" id="IPR000014">
    <property type="entry name" value="PAS"/>
</dbReference>
<evidence type="ECO:0000256" key="3">
    <source>
        <dbReference type="ARBA" id="ARBA00022553"/>
    </source>
</evidence>
<dbReference type="CDD" id="cd00156">
    <property type="entry name" value="REC"/>
    <property type="match status" value="1"/>
</dbReference>
<protein>
    <recommendedName>
        <fullName evidence="2">histidine kinase</fullName>
        <ecNumber evidence="2">2.7.13.3</ecNumber>
    </recommendedName>
</protein>
<dbReference type="SUPFAM" id="SSF55874">
    <property type="entry name" value="ATPase domain of HSP90 chaperone/DNA topoisomerase II/histidine kinase"/>
    <property type="match status" value="1"/>
</dbReference>